<dbReference type="RefSeq" id="WP_244725027.1">
    <property type="nucleotide sequence ID" value="NZ_JALIRP010000004.1"/>
</dbReference>
<accession>A0A9X1WRR2</accession>
<proteinExistence type="predicted"/>
<keyword evidence="3" id="KW-1185">Reference proteome</keyword>
<name>A0A9X1WRR2_9BACL</name>
<evidence type="ECO:0000256" key="1">
    <source>
        <dbReference type="SAM" id="Phobius"/>
    </source>
</evidence>
<keyword evidence="1" id="KW-0812">Transmembrane</keyword>
<dbReference type="AlphaFoldDB" id="A0A9X1WRR2"/>
<keyword evidence="1" id="KW-0472">Membrane</keyword>
<feature type="transmembrane region" description="Helical" evidence="1">
    <location>
        <begin position="139"/>
        <end position="162"/>
    </location>
</feature>
<sequence length="163" mass="19098">MKIRTKLMLSMSILIVFILFSLLAVTHIQFFIVRDLAYYKDKAAFKLLQEEFEQYYADHNDSWEGVHDEQFEHSRGFAEIAMVLDGKTLYQQGRLDIEIMQADGFHISLHEHDQKIGRLFVMNDSQYHTYEFKNMWYNILPNTLLVSLLLTAVAALGIIFLLS</sequence>
<protein>
    <submittedName>
        <fullName evidence="2">Uncharacterized protein</fullName>
    </submittedName>
</protein>
<reference evidence="2" key="1">
    <citation type="submission" date="2022-04" db="EMBL/GenBank/DDBJ databases">
        <title>Paenibacillus mangrovi sp. nov., a novel endophytic bacterium isolated from bark of Kandelia candel.</title>
        <authorList>
            <person name="Tuo L."/>
        </authorList>
    </citation>
    <scope>NUCLEOTIDE SEQUENCE</scope>
    <source>
        <strain evidence="2">KQZ6P-2</strain>
    </source>
</reference>
<dbReference type="EMBL" id="JALIRP010000004">
    <property type="protein sequence ID" value="MCJ8012230.1"/>
    <property type="molecule type" value="Genomic_DNA"/>
</dbReference>
<dbReference type="Proteomes" id="UP001139347">
    <property type="component" value="Unassembled WGS sequence"/>
</dbReference>
<evidence type="ECO:0000313" key="2">
    <source>
        <dbReference type="EMBL" id="MCJ8012230.1"/>
    </source>
</evidence>
<keyword evidence="1" id="KW-1133">Transmembrane helix</keyword>
<evidence type="ECO:0000313" key="3">
    <source>
        <dbReference type="Proteomes" id="UP001139347"/>
    </source>
</evidence>
<gene>
    <name evidence="2" type="ORF">MUG84_10850</name>
</gene>
<feature type="transmembrane region" description="Helical" evidence="1">
    <location>
        <begin position="7"/>
        <end position="32"/>
    </location>
</feature>
<comment type="caution">
    <text evidence="2">The sequence shown here is derived from an EMBL/GenBank/DDBJ whole genome shotgun (WGS) entry which is preliminary data.</text>
</comment>
<organism evidence="2 3">
    <name type="scientific">Paenibacillus mangrovi</name>
    <dbReference type="NCBI Taxonomy" id="2931978"/>
    <lineage>
        <taxon>Bacteria</taxon>
        <taxon>Bacillati</taxon>
        <taxon>Bacillota</taxon>
        <taxon>Bacilli</taxon>
        <taxon>Bacillales</taxon>
        <taxon>Paenibacillaceae</taxon>
        <taxon>Paenibacillus</taxon>
    </lineage>
</organism>